<dbReference type="Pfam" id="PF02397">
    <property type="entry name" value="Bac_transf"/>
    <property type="match status" value="1"/>
</dbReference>
<dbReference type="InterPro" id="IPR036291">
    <property type="entry name" value="NAD(P)-bd_dom_sf"/>
</dbReference>
<feature type="transmembrane region" description="Helical" evidence="7">
    <location>
        <begin position="21"/>
        <end position="39"/>
    </location>
</feature>
<evidence type="ECO:0000256" key="1">
    <source>
        <dbReference type="ARBA" id="ARBA00004141"/>
    </source>
</evidence>
<feature type="transmembrane region" description="Helical" evidence="7">
    <location>
        <begin position="113"/>
        <end position="135"/>
    </location>
</feature>
<feature type="transmembrane region" description="Helical" evidence="7">
    <location>
        <begin position="81"/>
        <end position="101"/>
    </location>
</feature>
<evidence type="ECO:0000256" key="5">
    <source>
        <dbReference type="ARBA" id="ARBA00022989"/>
    </source>
</evidence>
<evidence type="ECO:0000313" key="10">
    <source>
        <dbReference type="Proteomes" id="UP000270626"/>
    </source>
</evidence>
<evidence type="ECO:0000259" key="8">
    <source>
        <dbReference type="Pfam" id="PF02397"/>
    </source>
</evidence>
<keyword evidence="4 7" id="KW-0812">Transmembrane</keyword>
<evidence type="ECO:0000256" key="7">
    <source>
        <dbReference type="SAM" id="Phobius"/>
    </source>
</evidence>
<dbReference type="EMBL" id="RBXP01000017">
    <property type="protein sequence ID" value="RKT50783.1"/>
    <property type="molecule type" value="Genomic_DNA"/>
</dbReference>
<dbReference type="GO" id="GO:0089702">
    <property type="term" value="F:undecaprenyl-phosphate glucose phosphotransferase activity"/>
    <property type="evidence" value="ECO:0007669"/>
    <property type="project" value="TreeGrafter"/>
</dbReference>
<protein>
    <submittedName>
        <fullName evidence="9">Putative colanic acid biosynthesis UDP-glucose lipid carrier transferase</fullName>
    </submittedName>
</protein>
<dbReference type="Gene3D" id="3.40.50.720">
    <property type="entry name" value="NAD(P)-binding Rossmann-like Domain"/>
    <property type="match status" value="1"/>
</dbReference>
<dbReference type="Pfam" id="PF13727">
    <property type="entry name" value="CoA_binding_3"/>
    <property type="match status" value="1"/>
</dbReference>
<accession>A0A495VQS3</accession>
<dbReference type="PANTHER" id="PTHR30576">
    <property type="entry name" value="COLANIC BIOSYNTHESIS UDP-GLUCOSE LIPID CARRIER TRANSFERASE"/>
    <property type="match status" value="1"/>
</dbReference>
<dbReference type="InterPro" id="IPR017473">
    <property type="entry name" value="Undecaprenyl-P_gluc_Ptfrase"/>
</dbReference>
<dbReference type="NCBIfam" id="TIGR03025">
    <property type="entry name" value="EPS_sugtrans"/>
    <property type="match status" value="1"/>
</dbReference>
<dbReference type="RefSeq" id="WP_211329806.1">
    <property type="nucleotide sequence ID" value="NZ_RBXP01000017.1"/>
</dbReference>
<dbReference type="NCBIfam" id="TIGR03023">
    <property type="entry name" value="WcaJ_sugtrans"/>
    <property type="match status" value="1"/>
</dbReference>
<dbReference type="PANTHER" id="PTHR30576:SF21">
    <property type="entry name" value="UDP-GLUCOSE:UNDECAPRENYL-PHOSPHATE GLUCOSE-1-PHOSPHATE TRANSFERASE"/>
    <property type="match status" value="1"/>
</dbReference>
<keyword evidence="5 7" id="KW-1133">Transmembrane helix</keyword>
<name>A0A495VQS3_9RHOO</name>
<dbReference type="Proteomes" id="UP000270626">
    <property type="component" value="Unassembled WGS sequence"/>
</dbReference>
<feature type="transmembrane region" description="Helical" evidence="7">
    <location>
        <begin position="286"/>
        <end position="307"/>
    </location>
</feature>
<evidence type="ECO:0000256" key="4">
    <source>
        <dbReference type="ARBA" id="ARBA00022692"/>
    </source>
</evidence>
<organism evidence="9 10">
    <name type="scientific">Azonexus fungiphilus</name>
    <dbReference type="NCBI Taxonomy" id="146940"/>
    <lineage>
        <taxon>Bacteria</taxon>
        <taxon>Pseudomonadati</taxon>
        <taxon>Pseudomonadota</taxon>
        <taxon>Betaproteobacteria</taxon>
        <taxon>Rhodocyclales</taxon>
        <taxon>Azonexaceae</taxon>
        <taxon>Azonexus</taxon>
    </lineage>
</organism>
<feature type="domain" description="Bacterial sugar transferase" evidence="8">
    <location>
        <begin position="281"/>
        <end position="463"/>
    </location>
</feature>
<comment type="caution">
    <text evidence="9">The sequence shown here is derived from an EMBL/GenBank/DDBJ whole genome shotgun (WGS) entry which is preliminary data.</text>
</comment>
<reference evidence="9 10" key="1">
    <citation type="submission" date="2018-10" db="EMBL/GenBank/DDBJ databases">
        <title>Genomic Encyclopedia of Type Strains, Phase IV (KMG-IV): sequencing the most valuable type-strain genomes for metagenomic binning, comparative biology and taxonomic classification.</title>
        <authorList>
            <person name="Goeker M."/>
        </authorList>
    </citation>
    <scope>NUCLEOTIDE SEQUENCE [LARGE SCALE GENOMIC DNA]</scope>
    <source>
        <strain evidence="9 10">DSM 23841</strain>
    </source>
</reference>
<dbReference type="InterPro" id="IPR017475">
    <property type="entry name" value="EPS_sugar_tfrase"/>
</dbReference>
<gene>
    <name evidence="9" type="ORF">DFR40_2718</name>
</gene>
<evidence type="ECO:0000256" key="2">
    <source>
        <dbReference type="ARBA" id="ARBA00006464"/>
    </source>
</evidence>
<comment type="similarity">
    <text evidence="2">Belongs to the bacterial sugar transferase family.</text>
</comment>
<evidence type="ECO:0000313" key="9">
    <source>
        <dbReference type="EMBL" id="RKT50783.1"/>
    </source>
</evidence>
<feature type="transmembrane region" description="Helical" evidence="7">
    <location>
        <begin position="51"/>
        <end position="69"/>
    </location>
</feature>
<keyword evidence="6 7" id="KW-0472">Membrane</keyword>
<evidence type="ECO:0000256" key="6">
    <source>
        <dbReference type="ARBA" id="ARBA00023136"/>
    </source>
</evidence>
<dbReference type="GO" id="GO:0016020">
    <property type="term" value="C:membrane"/>
    <property type="evidence" value="ECO:0007669"/>
    <property type="project" value="UniProtKB-SubCell"/>
</dbReference>
<dbReference type="GO" id="GO:0009242">
    <property type="term" value="P:colanic acid biosynthetic process"/>
    <property type="evidence" value="ECO:0007669"/>
    <property type="project" value="TreeGrafter"/>
</dbReference>
<evidence type="ECO:0000256" key="3">
    <source>
        <dbReference type="ARBA" id="ARBA00022679"/>
    </source>
</evidence>
<dbReference type="SUPFAM" id="SSF51735">
    <property type="entry name" value="NAD(P)-binding Rossmann-fold domains"/>
    <property type="match status" value="1"/>
</dbReference>
<dbReference type="InterPro" id="IPR003362">
    <property type="entry name" value="Bact_transf"/>
</dbReference>
<comment type="subcellular location">
    <subcellularLocation>
        <location evidence="1">Membrane</location>
        <topology evidence="1">Multi-pass membrane protein</topology>
    </subcellularLocation>
</comment>
<dbReference type="AlphaFoldDB" id="A0A495VQS3"/>
<keyword evidence="3 9" id="KW-0808">Transferase</keyword>
<keyword evidence="10" id="KW-1185">Reference proteome</keyword>
<sequence>MASMSSGLVRPHSSKIGFFHRLLDAAVILLSLTVALQITRDLEFSGQYAQAGVWGVMIFLMIGGARHLYSSWRLVPVHEAVTATLVAWFWTMVALVFLAFLSKTSSDYSRVAMLTWFGLAPLALASVRVSLRVVLNALRSNGRNTRTLAIAGKTKLGKQVVEKVEQTPWLGMQFIGYYDDRLASRDCKHTAHDAEGIGRFDELVALAREGKVDYIYITLPMKAENRIVELVNALSDTTASVYLVPNFFIFDLLHGKMSSLDGIPVLSLHESPFYGVDGWLKRLEDIVVASLILMIIALPMAVIALGVKLTSPGPVLFKQRRYGLNGAVVEVWKFRSMTVCEDGDKVVQASKGDMRITPFGAFLRRTSLDELPQFINVLQGQMSVVGPRPHAVAHNEQYRKLIRGYMLRHKVKPGITGWAQISGWRGETETLDKMEMRVKYDLEYVQNWSLWLDIKIIFLTVFKGFINKNAY</sequence>
<proteinExistence type="inferred from homology"/>